<dbReference type="RefSeq" id="WP_060245647.1">
    <property type="nucleotide sequence ID" value="NZ_LPJR01000070.1"/>
</dbReference>
<accession>A0A132EAU7</accession>
<dbReference type="Proteomes" id="UP000062912">
    <property type="component" value="Unassembled WGS sequence"/>
</dbReference>
<name>A0A132EAU7_9BURK</name>
<reference evidence="1 2" key="1">
    <citation type="submission" date="2015-11" db="EMBL/GenBank/DDBJ databases">
        <title>Expanding the genomic diversity of Burkholderia species for the development of highly accurate diagnostics.</title>
        <authorList>
            <person name="Sahl J."/>
            <person name="Keim P."/>
            <person name="Wagner D."/>
        </authorList>
    </citation>
    <scope>NUCLEOTIDE SEQUENCE [LARGE SCALE GENOMIC DNA]</scope>
    <source>
        <strain evidence="1 2">MSMB368WGS</strain>
    </source>
</reference>
<comment type="caution">
    <text evidence="1">The sequence shown here is derived from an EMBL/GenBank/DDBJ whole genome shotgun (WGS) entry which is preliminary data.</text>
</comment>
<evidence type="ECO:0000313" key="1">
    <source>
        <dbReference type="EMBL" id="KWF22448.1"/>
    </source>
</evidence>
<protein>
    <submittedName>
        <fullName evidence="1">Uncharacterized protein</fullName>
    </submittedName>
</protein>
<organism evidence="1 2">
    <name type="scientific">Burkholderia pseudomultivorans</name>
    <dbReference type="NCBI Taxonomy" id="1207504"/>
    <lineage>
        <taxon>Bacteria</taxon>
        <taxon>Pseudomonadati</taxon>
        <taxon>Pseudomonadota</taxon>
        <taxon>Betaproteobacteria</taxon>
        <taxon>Burkholderiales</taxon>
        <taxon>Burkholderiaceae</taxon>
        <taxon>Burkholderia</taxon>
        <taxon>Burkholderia cepacia complex</taxon>
    </lineage>
</organism>
<dbReference type="AlphaFoldDB" id="A0A132EAU7"/>
<evidence type="ECO:0000313" key="2">
    <source>
        <dbReference type="Proteomes" id="UP000062912"/>
    </source>
</evidence>
<dbReference type="EMBL" id="LPJR01000070">
    <property type="protein sequence ID" value="KWF22448.1"/>
    <property type="molecule type" value="Genomic_DNA"/>
</dbReference>
<proteinExistence type="predicted"/>
<sequence>MTHPIFDLLTKLDGAHIAYALSRHRPDSILVSVTVVGQRVEIDVFDDGHMEVSRFVGNEDIEGGADLIDSIVASAR</sequence>
<gene>
    <name evidence="1" type="ORF">WT56_26795</name>
</gene>